<reference evidence="2" key="1">
    <citation type="submission" date="2019-12" db="EMBL/GenBank/DDBJ databases">
        <authorList>
            <person name="zhang j."/>
            <person name="sun C.M."/>
        </authorList>
    </citation>
    <scope>NUCLEOTIDE SEQUENCE</scope>
    <source>
        <strain evidence="2">NS-1</strain>
    </source>
</reference>
<protein>
    <submittedName>
        <fullName evidence="2">Uncharacterized protein</fullName>
    </submittedName>
</protein>
<dbReference type="KEGG" id="ifn:GM661_07440"/>
<keyword evidence="1" id="KW-0472">Membrane</keyword>
<dbReference type="AlphaFoldDB" id="A0A8A7KIX5"/>
<evidence type="ECO:0000313" key="3">
    <source>
        <dbReference type="Proteomes" id="UP000665020"/>
    </source>
</evidence>
<feature type="transmembrane region" description="Helical" evidence="1">
    <location>
        <begin position="15"/>
        <end position="32"/>
    </location>
</feature>
<keyword evidence="3" id="KW-1185">Reference proteome</keyword>
<accession>A0A8A7KIX5</accession>
<name>A0A8A7KIX5_9FIRM</name>
<evidence type="ECO:0000313" key="2">
    <source>
        <dbReference type="EMBL" id="QTL97832.1"/>
    </source>
</evidence>
<dbReference type="EMBL" id="CP046640">
    <property type="protein sequence ID" value="QTL97832.1"/>
    <property type="molecule type" value="Genomic_DNA"/>
</dbReference>
<sequence>MWPDSKFCWQERRELIMIGLFLPGYACTSYIWEPLEREIYNDFSGKIIDWPTETKRYDKIEDFTEWIIKRISIKRRY</sequence>
<dbReference type="Proteomes" id="UP000665020">
    <property type="component" value="Chromosome"/>
</dbReference>
<proteinExistence type="predicted"/>
<gene>
    <name evidence="2" type="ORF">GM661_07440</name>
</gene>
<evidence type="ECO:0000256" key="1">
    <source>
        <dbReference type="SAM" id="Phobius"/>
    </source>
</evidence>
<organism evidence="2 3">
    <name type="scientific">Iocasia fonsfrigidae</name>
    <dbReference type="NCBI Taxonomy" id="2682810"/>
    <lineage>
        <taxon>Bacteria</taxon>
        <taxon>Bacillati</taxon>
        <taxon>Bacillota</taxon>
        <taxon>Clostridia</taxon>
        <taxon>Halanaerobiales</taxon>
        <taxon>Halanaerobiaceae</taxon>
        <taxon>Iocasia</taxon>
    </lineage>
</organism>
<keyword evidence="1" id="KW-0812">Transmembrane</keyword>
<keyword evidence="1" id="KW-1133">Transmembrane helix</keyword>